<reference key="1">
    <citation type="submission" date="2009-08" db="EMBL/GenBank/DDBJ databases">
        <title>The genome sequence of Spirochaeta thermophila DSM6192.</title>
        <authorList>
            <person name="Angelov A."/>
            <person name="Mientus M."/>
            <person name="Wittenberg S."/>
            <person name="Lehmann R."/>
            <person name="Liesegang H."/>
            <person name="Daniel R."/>
            <person name="Liebl W."/>
        </authorList>
    </citation>
    <scope>NUCLEOTIDE SEQUENCE</scope>
    <source>
        <strain>DSM 6192</strain>
    </source>
</reference>
<dbReference type="KEGG" id="sta:STHERM_c04640"/>
<organism evidence="1 2">
    <name type="scientific">Winmispira thermophila (strain ATCC 49972 / DSM 6192 / RI 19.B1)</name>
    <name type="common">Spirochaeta thermophila</name>
    <dbReference type="NCBI Taxonomy" id="665571"/>
    <lineage>
        <taxon>Bacteria</taxon>
        <taxon>Pseudomonadati</taxon>
        <taxon>Spirochaetota</taxon>
        <taxon>Spirochaetia</taxon>
        <taxon>Winmispirales</taxon>
        <taxon>Winmispiraceae</taxon>
        <taxon>Winmispira</taxon>
    </lineage>
</organism>
<name>E0RQ52_WINT6</name>
<protein>
    <submittedName>
        <fullName evidence="1">Uncharacterized protein</fullName>
    </submittedName>
</protein>
<dbReference type="EMBL" id="CP001698">
    <property type="protein sequence ID" value="ADN01436.1"/>
    <property type="molecule type" value="Genomic_DNA"/>
</dbReference>
<dbReference type="RefSeq" id="WP_013313277.1">
    <property type="nucleotide sequence ID" value="NC_014484.1"/>
</dbReference>
<evidence type="ECO:0000313" key="1">
    <source>
        <dbReference type="EMBL" id="ADN01436.1"/>
    </source>
</evidence>
<evidence type="ECO:0000313" key="2">
    <source>
        <dbReference type="Proteomes" id="UP000001296"/>
    </source>
</evidence>
<proteinExistence type="predicted"/>
<gene>
    <name evidence="1" type="ordered locus">STHERM_c04640</name>
</gene>
<reference evidence="1 2" key="2">
    <citation type="journal article" date="2010" name="J. Bacteriol.">
        <title>Genome sequence of the polysaccharide-degrading, thermophilic anaerobe Spirochaeta thermophila DSM 6192.</title>
        <authorList>
            <person name="Angelov A."/>
            <person name="Liebl S."/>
            <person name="Ballschmiter M."/>
            <person name="Bomeke M."/>
            <person name="Lehmann R."/>
            <person name="Liesegang H."/>
            <person name="Daniel R."/>
            <person name="Liebl W."/>
        </authorList>
    </citation>
    <scope>NUCLEOTIDE SEQUENCE [LARGE SCALE GENOMIC DNA]</scope>
    <source>
        <strain evidence="2">ATCC 49972 / DSM 6192 / RI 19.B1</strain>
    </source>
</reference>
<sequence length="108" mass="12009">MRHSGPLRIVPDFSFPFSKVVISPHEGVDLGYISACYSVRFYVNVSLDAFARGEGDGIQAQLFLDHNCKQGTVEISRALWEKLGKPRQAVLVADDTGQKVLFLTKKPE</sequence>
<dbReference type="HOGENOM" id="CLU_2195282_0_0_12"/>
<dbReference type="Proteomes" id="UP000001296">
    <property type="component" value="Chromosome"/>
</dbReference>
<accession>E0RQ52</accession>
<dbReference type="AlphaFoldDB" id="E0RQ52"/>
<dbReference type="PaxDb" id="665571-STHERM_c04640"/>